<evidence type="ECO:0000256" key="7">
    <source>
        <dbReference type="ARBA" id="ARBA00030836"/>
    </source>
</evidence>
<dbReference type="InterPro" id="IPR036440">
    <property type="entry name" value="Peptidase_C15-like_sf"/>
</dbReference>
<keyword evidence="6" id="KW-0788">Thiol protease</keyword>
<keyword evidence="10" id="KW-1185">Reference proteome</keyword>
<dbReference type="Pfam" id="PF01470">
    <property type="entry name" value="Peptidase_C15"/>
    <property type="match status" value="1"/>
</dbReference>
<gene>
    <name evidence="9" type="primary">pcp</name>
    <name evidence="9" type="ORF">LF1_19830</name>
</gene>
<proteinExistence type="inferred from homology"/>
<dbReference type="AlphaFoldDB" id="A0A5B1CGW1"/>
<evidence type="ECO:0000313" key="10">
    <source>
        <dbReference type="Proteomes" id="UP000322699"/>
    </source>
</evidence>
<comment type="caution">
    <text evidence="9">The sequence shown here is derived from an EMBL/GenBank/DDBJ whole genome shotgun (WGS) entry which is preliminary data.</text>
</comment>
<dbReference type="InterPro" id="IPR016125">
    <property type="entry name" value="Peptidase_C15-like"/>
</dbReference>
<evidence type="ECO:0000256" key="4">
    <source>
        <dbReference type="ARBA" id="ARBA00022670"/>
    </source>
</evidence>
<dbReference type="PANTHER" id="PTHR23402">
    <property type="entry name" value="PROTEASE FAMILY C15 PYROGLUTAMYL-PEPTIDASE I-RELATED"/>
    <property type="match status" value="1"/>
</dbReference>
<dbReference type="PIRSF" id="PIRSF015592">
    <property type="entry name" value="Prld-crbxl_pptds"/>
    <property type="match status" value="1"/>
</dbReference>
<evidence type="ECO:0000256" key="2">
    <source>
        <dbReference type="ARBA" id="ARBA00019191"/>
    </source>
</evidence>
<organism evidence="9 10">
    <name type="scientific">Rubripirellula obstinata</name>
    <dbReference type="NCBI Taxonomy" id="406547"/>
    <lineage>
        <taxon>Bacteria</taxon>
        <taxon>Pseudomonadati</taxon>
        <taxon>Planctomycetota</taxon>
        <taxon>Planctomycetia</taxon>
        <taxon>Pirellulales</taxon>
        <taxon>Pirellulaceae</taxon>
        <taxon>Rubripirellula</taxon>
    </lineage>
</organism>
<keyword evidence="3" id="KW-0963">Cytoplasm</keyword>
<sequence>MTRVLITAFEPYDRWKENASWLALMDLTRWYEGPVELTTRRYPVDLSQMSQQLRKDIQLDYDIAIHVGQSPGSTLIKLESVGLNVRSDGSPLIEDAAEAYRCPLKLAKAAESLVAAGIPCELSHHAGTYLCNAALYLSQHYAKSFGMKTESAFVHLPLTPAQAAADLGTRLPSMSTAMASAAIALLIDQVDHVN</sequence>
<keyword evidence="5 9" id="KW-0378">Hydrolase</keyword>
<accession>A0A5B1CGW1</accession>
<name>A0A5B1CGW1_9BACT</name>
<dbReference type="Proteomes" id="UP000322699">
    <property type="component" value="Unassembled WGS sequence"/>
</dbReference>
<dbReference type="Gene3D" id="3.40.630.20">
    <property type="entry name" value="Peptidase C15, pyroglutamyl peptidase I-like"/>
    <property type="match status" value="1"/>
</dbReference>
<dbReference type="GO" id="GO:0016920">
    <property type="term" value="F:pyroglutamyl-peptidase activity"/>
    <property type="evidence" value="ECO:0007669"/>
    <property type="project" value="InterPro"/>
</dbReference>
<keyword evidence="4" id="KW-0645">Protease</keyword>
<dbReference type="PRINTS" id="PR00706">
    <property type="entry name" value="PYROGLUPTASE"/>
</dbReference>
<evidence type="ECO:0000256" key="6">
    <source>
        <dbReference type="ARBA" id="ARBA00022807"/>
    </source>
</evidence>
<evidence type="ECO:0000256" key="3">
    <source>
        <dbReference type="ARBA" id="ARBA00022490"/>
    </source>
</evidence>
<dbReference type="SUPFAM" id="SSF53182">
    <property type="entry name" value="Pyrrolidone carboxyl peptidase (pyroglutamate aminopeptidase)"/>
    <property type="match status" value="1"/>
</dbReference>
<dbReference type="GO" id="GO:0005829">
    <property type="term" value="C:cytosol"/>
    <property type="evidence" value="ECO:0007669"/>
    <property type="project" value="InterPro"/>
</dbReference>
<dbReference type="GO" id="GO:0006508">
    <property type="term" value="P:proteolysis"/>
    <property type="evidence" value="ECO:0007669"/>
    <property type="project" value="UniProtKB-KW"/>
</dbReference>
<comment type="similarity">
    <text evidence="1">Belongs to the peptidase C15 family.</text>
</comment>
<protein>
    <recommendedName>
        <fullName evidence="2">Pyrrolidone-carboxylate peptidase</fullName>
    </recommendedName>
    <alternativeName>
        <fullName evidence="7">5-oxoprolyl-peptidase</fullName>
    </alternativeName>
    <alternativeName>
        <fullName evidence="8">Pyroglutamyl-peptidase I</fullName>
    </alternativeName>
</protein>
<evidence type="ECO:0000256" key="1">
    <source>
        <dbReference type="ARBA" id="ARBA00006641"/>
    </source>
</evidence>
<dbReference type="RefSeq" id="WP_068264181.1">
    <property type="nucleotide sequence ID" value="NZ_LWSK01000056.1"/>
</dbReference>
<evidence type="ECO:0000313" key="9">
    <source>
        <dbReference type="EMBL" id="KAA1259451.1"/>
    </source>
</evidence>
<evidence type="ECO:0000256" key="8">
    <source>
        <dbReference type="ARBA" id="ARBA00031559"/>
    </source>
</evidence>
<evidence type="ECO:0000256" key="5">
    <source>
        <dbReference type="ARBA" id="ARBA00022801"/>
    </source>
</evidence>
<reference evidence="9 10" key="1">
    <citation type="submission" date="2019-08" db="EMBL/GenBank/DDBJ databases">
        <title>Deep-cultivation of Planctomycetes and their phenomic and genomic characterization uncovers novel biology.</title>
        <authorList>
            <person name="Wiegand S."/>
            <person name="Jogler M."/>
            <person name="Boedeker C."/>
            <person name="Pinto D."/>
            <person name="Vollmers J."/>
            <person name="Rivas-Marin E."/>
            <person name="Kohn T."/>
            <person name="Peeters S.H."/>
            <person name="Heuer A."/>
            <person name="Rast P."/>
            <person name="Oberbeckmann S."/>
            <person name="Bunk B."/>
            <person name="Jeske O."/>
            <person name="Meyerdierks A."/>
            <person name="Storesund J.E."/>
            <person name="Kallscheuer N."/>
            <person name="Luecker S."/>
            <person name="Lage O.M."/>
            <person name="Pohl T."/>
            <person name="Merkel B.J."/>
            <person name="Hornburger P."/>
            <person name="Mueller R.-W."/>
            <person name="Bruemmer F."/>
            <person name="Labrenz M."/>
            <person name="Spormann A.M."/>
            <person name="Op Den Camp H."/>
            <person name="Overmann J."/>
            <person name="Amann R."/>
            <person name="Jetten M.S.M."/>
            <person name="Mascher T."/>
            <person name="Medema M.H."/>
            <person name="Devos D.P."/>
            <person name="Kaster A.-K."/>
            <person name="Ovreas L."/>
            <person name="Rohde M."/>
            <person name="Galperin M.Y."/>
            <person name="Jogler C."/>
        </authorList>
    </citation>
    <scope>NUCLEOTIDE SEQUENCE [LARGE SCALE GENOMIC DNA]</scope>
    <source>
        <strain evidence="9 10">LF1</strain>
    </source>
</reference>
<dbReference type="PANTHER" id="PTHR23402:SF1">
    <property type="entry name" value="PYROGLUTAMYL-PEPTIDASE I"/>
    <property type="match status" value="1"/>
</dbReference>
<dbReference type="OrthoDB" id="9779738at2"/>
<dbReference type="EMBL" id="VRLW01000001">
    <property type="protein sequence ID" value="KAA1259451.1"/>
    <property type="molecule type" value="Genomic_DNA"/>
</dbReference>
<dbReference type="InterPro" id="IPR000816">
    <property type="entry name" value="Peptidase_C15"/>
</dbReference>